<organism evidence="3 4">
    <name type="scientific">Sphingomonas limnosediminicola</name>
    <dbReference type="NCBI Taxonomy" id="940133"/>
    <lineage>
        <taxon>Bacteria</taxon>
        <taxon>Pseudomonadati</taxon>
        <taxon>Pseudomonadota</taxon>
        <taxon>Alphaproteobacteria</taxon>
        <taxon>Sphingomonadales</taxon>
        <taxon>Sphingomonadaceae</taxon>
        <taxon>Sphingomonas</taxon>
    </lineage>
</organism>
<protein>
    <recommendedName>
        <fullName evidence="5">DUF3106 domain-containing protein</fullName>
    </recommendedName>
</protein>
<proteinExistence type="predicted"/>
<evidence type="ECO:0000313" key="4">
    <source>
        <dbReference type="Proteomes" id="UP001500827"/>
    </source>
</evidence>
<name>A0ABP7KZT1_9SPHN</name>
<dbReference type="RefSeq" id="WP_344698376.1">
    <property type="nucleotide sequence ID" value="NZ_BAABBM010000001.1"/>
</dbReference>
<evidence type="ECO:0000313" key="3">
    <source>
        <dbReference type="EMBL" id="GAA3891063.1"/>
    </source>
</evidence>
<accession>A0ABP7KZT1</accession>
<evidence type="ECO:0000256" key="1">
    <source>
        <dbReference type="SAM" id="MobiDB-lite"/>
    </source>
</evidence>
<feature type="chain" id="PRO_5046929708" description="DUF3106 domain-containing protein" evidence="2">
    <location>
        <begin position="21"/>
        <end position="170"/>
    </location>
</feature>
<dbReference type="EMBL" id="BAABBM010000001">
    <property type="protein sequence ID" value="GAA3891063.1"/>
    <property type="molecule type" value="Genomic_DNA"/>
</dbReference>
<keyword evidence="4" id="KW-1185">Reference proteome</keyword>
<reference evidence="4" key="1">
    <citation type="journal article" date="2019" name="Int. J. Syst. Evol. Microbiol.">
        <title>The Global Catalogue of Microorganisms (GCM) 10K type strain sequencing project: providing services to taxonomists for standard genome sequencing and annotation.</title>
        <authorList>
            <consortium name="The Broad Institute Genomics Platform"/>
            <consortium name="The Broad Institute Genome Sequencing Center for Infectious Disease"/>
            <person name="Wu L."/>
            <person name="Ma J."/>
        </authorList>
    </citation>
    <scope>NUCLEOTIDE SEQUENCE [LARGE SCALE GENOMIC DNA]</scope>
    <source>
        <strain evidence="4">JCM 17543</strain>
    </source>
</reference>
<evidence type="ECO:0008006" key="5">
    <source>
        <dbReference type="Google" id="ProtNLM"/>
    </source>
</evidence>
<gene>
    <name evidence="3" type="ORF">GCM10022276_07750</name>
</gene>
<sequence length="170" mass="18525">MRAGLAFLASVLTLVPVALTAQTPPPTTPQNPVGGAGPLGGFRGASNNPGAGSGDFGGPAVSVSDNRNLKDMPKGEYGQDLARRLTDAKKLVDAVGQGRALTDGDVRRIRNLMREDFIAWQKRYDLLPSAYRAERDRWLVDEKSLSPNDWAKQRLNWLEAQRDWILARGG</sequence>
<feature type="signal peptide" evidence="2">
    <location>
        <begin position="1"/>
        <end position="20"/>
    </location>
</feature>
<feature type="compositionally biased region" description="Gly residues" evidence="1">
    <location>
        <begin position="34"/>
        <end position="43"/>
    </location>
</feature>
<feature type="region of interest" description="Disordered" evidence="1">
    <location>
        <begin position="22"/>
        <end position="76"/>
    </location>
</feature>
<comment type="caution">
    <text evidence="3">The sequence shown here is derived from an EMBL/GenBank/DDBJ whole genome shotgun (WGS) entry which is preliminary data.</text>
</comment>
<evidence type="ECO:0000256" key="2">
    <source>
        <dbReference type="SAM" id="SignalP"/>
    </source>
</evidence>
<keyword evidence="2" id="KW-0732">Signal</keyword>
<dbReference type="Proteomes" id="UP001500827">
    <property type="component" value="Unassembled WGS sequence"/>
</dbReference>